<protein>
    <submittedName>
        <fullName evidence="2">Uncharacterized protein</fullName>
    </submittedName>
</protein>
<evidence type="ECO:0000256" key="1">
    <source>
        <dbReference type="SAM" id="MobiDB-lite"/>
    </source>
</evidence>
<evidence type="ECO:0000313" key="2">
    <source>
        <dbReference type="EMBL" id="KUG22934.1"/>
    </source>
</evidence>
<name>A0A0W8FPX9_9ZZZZ</name>
<sequence>MVINKDLDYVFNVLTQHELGKKYSTPVLAYVSLFAVTPFHLKSSKFRRILEDVVKLFDSQAFGFQKKIFRISHAGIIEALDICIKKNFTEVLENHNYLKKVMISISEREGKSASIQAEKKHRQREDNALSGNGRPEEEDFSNITHEKRQANLQRVGEIIKSIGG</sequence>
<dbReference type="AlphaFoldDB" id="A0A0W8FPX9"/>
<dbReference type="EMBL" id="LNQE01000931">
    <property type="protein sequence ID" value="KUG22934.1"/>
    <property type="molecule type" value="Genomic_DNA"/>
</dbReference>
<gene>
    <name evidence="2" type="ORF">ASZ90_007277</name>
</gene>
<accession>A0A0W8FPX9</accession>
<proteinExistence type="predicted"/>
<organism evidence="2">
    <name type="scientific">hydrocarbon metagenome</name>
    <dbReference type="NCBI Taxonomy" id="938273"/>
    <lineage>
        <taxon>unclassified sequences</taxon>
        <taxon>metagenomes</taxon>
        <taxon>ecological metagenomes</taxon>
    </lineage>
</organism>
<reference evidence="2" key="1">
    <citation type="journal article" date="2015" name="Proc. Natl. Acad. Sci. U.S.A.">
        <title>Networks of energetic and metabolic interactions define dynamics in microbial communities.</title>
        <authorList>
            <person name="Embree M."/>
            <person name="Liu J.K."/>
            <person name="Al-Bassam M.M."/>
            <person name="Zengler K."/>
        </authorList>
    </citation>
    <scope>NUCLEOTIDE SEQUENCE</scope>
</reference>
<comment type="caution">
    <text evidence="2">The sequence shown here is derived from an EMBL/GenBank/DDBJ whole genome shotgun (WGS) entry which is preliminary data.</text>
</comment>
<feature type="region of interest" description="Disordered" evidence="1">
    <location>
        <begin position="112"/>
        <end position="147"/>
    </location>
</feature>